<evidence type="ECO:0000313" key="1">
    <source>
        <dbReference type="EMBL" id="QCL82421.1"/>
    </source>
</evidence>
<reference evidence="1 2" key="1">
    <citation type="submission" date="2019-04" db="EMBL/GenBank/DDBJ databases">
        <title>Complete genome sequence of Agrobacterium tumefaciens CFBP5877.</title>
        <authorList>
            <person name="Huang Y.-Y."/>
            <person name="Chiang H.-Y."/>
            <person name="Chou L."/>
            <person name="Lai E.-M."/>
            <person name="Kuo C.-H."/>
        </authorList>
    </citation>
    <scope>NUCLEOTIDE SEQUENCE [LARGE SCALE GENOMIC DNA]</scope>
    <source>
        <strain evidence="1 2">CFBP5877</strain>
        <plasmid evidence="2">patcfbp5877a</plasmid>
    </source>
</reference>
<dbReference type="EMBL" id="CP039899">
    <property type="protein sequence ID" value="QCL82421.1"/>
    <property type="molecule type" value="Genomic_DNA"/>
</dbReference>
<sequence length="115" mass="12985">MLEALLLASGSDCLLPQRRRDGLPYCSWSPPPVFVRRVIGCGPLVGRFFYRFIRGIRVAIIGELPLCQNVLKRLNDTRCSVSFTGETIDDLGDGIIQLLKQSFLIFRFLTHQKSS</sequence>
<proteinExistence type="predicted"/>
<protein>
    <submittedName>
        <fullName evidence="1">Uncharacterized protein</fullName>
    </submittedName>
</protein>
<evidence type="ECO:0000313" key="2">
    <source>
        <dbReference type="Proteomes" id="UP000298579"/>
    </source>
</evidence>
<accession>A0AAE6BGF0</accession>
<name>A0AAE6BGF0_AGRTU</name>
<gene>
    <name evidence="1" type="ORF">CFBP5877_25155</name>
</gene>
<geneLocation type="plasmid" evidence="2">
    <name>patcfbp5877a</name>
</geneLocation>
<organism evidence="1 2">
    <name type="scientific">Agrobacterium tumefaciens</name>
    <dbReference type="NCBI Taxonomy" id="358"/>
    <lineage>
        <taxon>Bacteria</taxon>
        <taxon>Pseudomonadati</taxon>
        <taxon>Pseudomonadota</taxon>
        <taxon>Alphaproteobacteria</taxon>
        <taxon>Hyphomicrobiales</taxon>
        <taxon>Rhizobiaceae</taxon>
        <taxon>Rhizobium/Agrobacterium group</taxon>
        <taxon>Agrobacterium</taxon>
        <taxon>Agrobacterium tumefaciens complex</taxon>
    </lineage>
</organism>
<dbReference type="AlphaFoldDB" id="A0AAE6BGF0"/>
<keyword evidence="1" id="KW-0614">Plasmid</keyword>
<dbReference type="Proteomes" id="UP000298579">
    <property type="component" value="Plasmid pAtCFBP5877a"/>
</dbReference>